<accession>F2IBL5</accession>
<dbReference type="KEGG" id="fte:Fluta_3369"/>
<proteinExistence type="predicted"/>
<keyword evidence="2" id="KW-1185">Reference proteome</keyword>
<organism evidence="1 2">
    <name type="scientific">Fluviicola taffensis (strain DSM 16823 / NCIMB 13979 / RW262)</name>
    <dbReference type="NCBI Taxonomy" id="755732"/>
    <lineage>
        <taxon>Bacteria</taxon>
        <taxon>Pseudomonadati</taxon>
        <taxon>Bacteroidota</taxon>
        <taxon>Flavobacteriia</taxon>
        <taxon>Flavobacteriales</taxon>
        <taxon>Crocinitomicaceae</taxon>
        <taxon>Fluviicola</taxon>
    </lineage>
</organism>
<gene>
    <name evidence="1" type="ordered locus">Fluta_3369</name>
</gene>
<reference evidence="1 2" key="1">
    <citation type="journal article" date="2011" name="Stand. Genomic Sci.">
        <title>Complete genome sequence of the gliding freshwater bacterium Fluviicola taffensis type strain (RW262).</title>
        <authorList>
            <person name="Woyke T."/>
            <person name="Chertkov O."/>
            <person name="Lapidus A."/>
            <person name="Nolan M."/>
            <person name="Lucas S."/>
            <person name="Del Rio T.G."/>
            <person name="Tice H."/>
            <person name="Cheng J.F."/>
            <person name="Tapia R."/>
            <person name="Han C."/>
            <person name="Goodwin L."/>
            <person name="Pitluck S."/>
            <person name="Liolios K."/>
            <person name="Pagani I."/>
            <person name="Ivanova N."/>
            <person name="Huntemann M."/>
            <person name="Mavromatis K."/>
            <person name="Mikhailova N."/>
            <person name="Pati A."/>
            <person name="Chen A."/>
            <person name="Palaniappan K."/>
            <person name="Land M."/>
            <person name="Hauser L."/>
            <person name="Brambilla E.M."/>
            <person name="Rohde M."/>
            <person name="Mwirichia R."/>
            <person name="Sikorski J."/>
            <person name="Tindall B.J."/>
            <person name="Goker M."/>
            <person name="Bristow J."/>
            <person name="Eisen J.A."/>
            <person name="Markowitz V."/>
            <person name="Hugenholtz P."/>
            <person name="Klenk H.P."/>
            <person name="Kyrpides N.C."/>
        </authorList>
    </citation>
    <scope>NUCLEOTIDE SEQUENCE [LARGE SCALE GENOMIC DNA]</scope>
    <source>
        <strain evidence="2">DSM 16823 / RW262 / RW262</strain>
    </source>
</reference>
<dbReference type="Proteomes" id="UP000007463">
    <property type="component" value="Chromosome"/>
</dbReference>
<dbReference type="STRING" id="755732.Fluta_3369"/>
<evidence type="ECO:0008006" key="3">
    <source>
        <dbReference type="Google" id="ProtNLM"/>
    </source>
</evidence>
<evidence type="ECO:0000313" key="2">
    <source>
        <dbReference type="Proteomes" id="UP000007463"/>
    </source>
</evidence>
<dbReference type="EMBL" id="CP002542">
    <property type="protein sequence ID" value="AEA45341.1"/>
    <property type="molecule type" value="Genomic_DNA"/>
</dbReference>
<evidence type="ECO:0000313" key="1">
    <source>
        <dbReference type="EMBL" id="AEA45341.1"/>
    </source>
</evidence>
<protein>
    <recommendedName>
        <fullName evidence="3">RiboL-PSP-HEPN domain-containing protein</fullName>
    </recommendedName>
</protein>
<dbReference type="eggNOG" id="ENOG5032UUC">
    <property type="taxonomic scope" value="Bacteria"/>
</dbReference>
<dbReference type="AlphaFoldDB" id="F2IBL5"/>
<name>F2IBL5_FLUTR</name>
<reference evidence="2" key="2">
    <citation type="submission" date="2011-02" db="EMBL/GenBank/DDBJ databases">
        <title>The complete genome of Fluviicola taffensis DSM 16823.</title>
        <authorList>
            <consortium name="US DOE Joint Genome Institute (JGI-PGF)"/>
            <person name="Lucas S."/>
            <person name="Copeland A."/>
            <person name="Lapidus A."/>
            <person name="Bruce D."/>
            <person name="Goodwin L."/>
            <person name="Pitluck S."/>
            <person name="Kyrpides N."/>
            <person name="Mavromatis K."/>
            <person name="Ivanova N."/>
            <person name="Mikhailova N."/>
            <person name="Pagani I."/>
            <person name="Chertkov O."/>
            <person name="Detter J.C."/>
            <person name="Han C."/>
            <person name="Tapia R."/>
            <person name="Land M."/>
            <person name="Hauser L."/>
            <person name="Markowitz V."/>
            <person name="Cheng J.-F."/>
            <person name="Hugenholtz P."/>
            <person name="Woyke T."/>
            <person name="Wu D."/>
            <person name="Tindall B."/>
            <person name="Pomrenke H.G."/>
            <person name="Brambilla E."/>
            <person name="Klenk H.-P."/>
            <person name="Eisen J.A."/>
        </authorList>
    </citation>
    <scope>NUCLEOTIDE SEQUENCE [LARGE SCALE GENOMIC DNA]</scope>
    <source>
        <strain evidence="2">DSM 16823 / RW262 / RW262</strain>
    </source>
</reference>
<sequence length="297" mass="34555">MSYVSDYILFPMREFDFDPALENLFLSFDCIKCFERQQIELDIPDQENIVGDELTSEGMMFCKCGEEYYCKIFITPYQGYGYIDGIGSDYRITKLGTDGSFNEQQYEALIDDQYDAIVSNTEFYETFCAEIRSLRELNAIKLANNRADKALRRQIYIGVISSMETYLSDAFINTTLNSDIFLKRFVATFKDFKNETISLNKLYDEFEKIKLRCRQSMLEIIFHNLAKVKGMYLDTLGVDFGSIAVPSKAVTKRHDLVHRNGWTKEKDQIMVDNDIITDLIVDIQLFIDNIEDQLKKL</sequence>
<dbReference type="HOGENOM" id="CLU_081536_0_0_10"/>